<dbReference type="AlphaFoldDB" id="A0A816U4D6"/>
<keyword evidence="2" id="KW-1133">Transmembrane helix</keyword>
<evidence type="ECO:0000313" key="3">
    <source>
        <dbReference type="EMBL" id="CAF2109215.1"/>
    </source>
</evidence>
<proteinExistence type="predicted"/>
<name>A0A816U4D6_BRANA</name>
<feature type="region of interest" description="Disordered" evidence="1">
    <location>
        <begin position="1"/>
        <end position="24"/>
    </location>
</feature>
<reference evidence="3" key="1">
    <citation type="submission" date="2021-01" db="EMBL/GenBank/DDBJ databases">
        <authorList>
            <consortium name="Genoscope - CEA"/>
            <person name="William W."/>
        </authorList>
    </citation>
    <scope>NUCLEOTIDE SEQUENCE</scope>
</reference>
<protein>
    <submittedName>
        <fullName evidence="3">(rape) hypothetical protein</fullName>
    </submittedName>
</protein>
<feature type="transmembrane region" description="Helical" evidence="2">
    <location>
        <begin position="265"/>
        <end position="287"/>
    </location>
</feature>
<feature type="compositionally biased region" description="Low complexity" evidence="1">
    <location>
        <begin position="7"/>
        <end position="17"/>
    </location>
</feature>
<keyword evidence="2" id="KW-0812">Transmembrane</keyword>
<dbReference type="Proteomes" id="UP001295469">
    <property type="component" value="Chromosome C08"/>
</dbReference>
<keyword evidence="2" id="KW-0472">Membrane</keyword>
<dbReference type="EMBL" id="HG994372">
    <property type="protein sequence ID" value="CAF2109215.1"/>
    <property type="molecule type" value="Genomic_DNA"/>
</dbReference>
<sequence>MPITLTNSSESSSNSESARSLDEPMTSDEFEWKTMAPRQLLGQVLFQAWIACWNLRVSHSRWNEDIKLVEQSNVIDVPGLSYRNIPSLASTVTGEMVISFTHSPFLLPLCYFCFFSNNNDDCRLYLLRHVFVSVVAGFSNLEVESNPCFTTTRKNRIYELLIPANVVKENGLTFCDRIKYIDGEGIMGLKANGLMLGFASKDGTGFAEETGLKRVILSTVRCFISGRKFTQSKSQSLVAESIIIISSSSPHPSSITHHHHYQNSYLCLSMAFVCFMSVAVFFSGFYLSSTFFIPKPP</sequence>
<accession>A0A816U4D6</accession>
<evidence type="ECO:0000256" key="1">
    <source>
        <dbReference type="SAM" id="MobiDB-lite"/>
    </source>
</evidence>
<gene>
    <name evidence="3" type="ORF">DARMORV10_C08P18260.1</name>
</gene>
<evidence type="ECO:0000256" key="2">
    <source>
        <dbReference type="SAM" id="Phobius"/>
    </source>
</evidence>
<organism evidence="3">
    <name type="scientific">Brassica napus</name>
    <name type="common">Rape</name>
    <dbReference type="NCBI Taxonomy" id="3708"/>
    <lineage>
        <taxon>Eukaryota</taxon>
        <taxon>Viridiplantae</taxon>
        <taxon>Streptophyta</taxon>
        <taxon>Embryophyta</taxon>
        <taxon>Tracheophyta</taxon>
        <taxon>Spermatophyta</taxon>
        <taxon>Magnoliopsida</taxon>
        <taxon>eudicotyledons</taxon>
        <taxon>Gunneridae</taxon>
        <taxon>Pentapetalae</taxon>
        <taxon>rosids</taxon>
        <taxon>malvids</taxon>
        <taxon>Brassicales</taxon>
        <taxon>Brassicaceae</taxon>
        <taxon>Brassiceae</taxon>
        <taxon>Brassica</taxon>
    </lineage>
</organism>